<organism evidence="1 2">
    <name type="scientific">Enterococcus avium</name>
    <name type="common">Streptococcus avium</name>
    <dbReference type="NCBI Taxonomy" id="33945"/>
    <lineage>
        <taxon>Bacteria</taxon>
        <taxon>Bacillati</taxon>
        <taxon>Bacillota</taxon>
        <taxon>Bacilli</taxon>
        <taxon>Lactobacillales</taxon>
        <taxon>Enterococcaceae</taxon>
        <taxon>Enterococcus</taxon>
    </lineage>
</organism>
<sequence length="74" mass="8862">MRLIDTRSDYKRRRINDLPAMSKRELDLKVIQTNKDLLMQALVKKYGKSKALECFNDYFNKINKLDTESVKYFV</sequence>
<proteinExistence type="predicted"/>
<dbReference type="RefSeq" id="WP_311865141.1">
    <property type="nucleotide sequence ID" value="NZ_JARPWH010000024.1"/>
</dbReference>
<dbReference type="AlphaFoldDB" id="A0AAW8RSM1"/>
<protein>
    <submittedName>
        <fullName evidence="1">Uncharacterized protein</fullName>
    </submittedName>
</protein>
<name>A0AAW8RSM1_ENTAV</name>
<accession>A0AAW8RSM1</accession>
<comment type="caution">
    <text evidence="1">The sequence shown here is derived from an EMBL/GenBank/DDBJ whole genome shotgun (WGS) entry which is preliminary data.</text>
</comment>
<gene>
    <name evidence="1" type="ORF">P7D43_09010</name>
</gene>
<evidence type="ECO:0000313" key="2">
    <source>
        <dbReference type="Proteomes" id="UP001260773"/>
    </source>
</evidence>
<dbReference type="EMBL" id="JARPWH010000024">
    <property type="protein sequence ID" value="MDT2402511.1"/>
    <property type="molecule type" value="Genomic_DNA"/>
</dbReference>
<dbReference type="Proteomes" id="UP001260773">
    <property type="component" value="Unassembled WGS sequence"/>
</dbReference>
<evidence type="ECO:0000313" key="1">
    <source>
        <dbReference type="EMBL" id="MDT2402511.1"/>
    </source>
</evidence>
<reference evidence="1" key="1">
    <citation type="submission" date="2023-03" db="EMBL/GenBank/DDBJ databases">
        <authorList>
            <person name="Shen W."/>
            <person name="Cai J."/>
        </authorList>
    </citation>
    <scope>NUCLEOTIDE SEQUENCE</scope>
    <source>
        <strain evidence="1">P33-2</strain>
    </source>
</reference>